<keyword evidence="2" id="KW-1185">Reference proteome</keyword>
<reference evidence="1" key="2">
    <citation type="submission" date="2025-09" db="UniProtKB">
        <authorList>
            <consortium name="Ensembl"/>
        </authorList>
    </citation>
    <scope>IDENTIFICATION</scope>
</reference>
<dbReference type="AlphaFoldDB" id="A0A8D0H2C2"/>
<dbReference type="OMA" id="HICSTQE"/>
<proteinExistence type="predicted"/>
<accession>A0A8D0H2C2</accession>
<name>A0A8D0H2C2_SPHPU</name>
<dbReference type="InterPro" id="IPR027902">
    <property type="entry name" value="DUF4487"/>
</dbReference>
<evidence type="ECO:0000313" key="2">
    <source>
        <dbReference type="Proteomes" id="UP000694392"/>
    </source>
</evidence>
<reference evidence="1" key="1">
    <citation type="submission" date="2025-08" db="UniProtKB">
        <authorList>
            <consortium name="Ensembl"/>
        </authorList>
    </citation>
    <scope>IDENTIFICATION</scope>
</reference>
<sequence>ELCRRQLPSALPHLLSMYQSSDNWADHIRVLTILTEMFLPHINRLLEQTFFSKVLPKTVQLFDDLMCELSSQAKVLTSQNVELHRTLRNILQTMVQLLEALTGCVRHICTMQEPVPLENVHSLPSSVLYIIKNTFIHCKFLTYSSVCSRRPILFRNSL</sequence>
<dbReference type="PANTHER" id="PTHR16071:SF2">
    <property type="entry name" value="FIGNL1-INTERACTING REGULATOR OF RECOMBINATION AND MITOSIS"/>
    <property type="match status" value="1"/>
</dbReference>
<dbReference type="Proteomes" id="UP000694392">
    <property type="component" value="Unplaced"/>
</dbReference>
<protein>
    <submittedName>
        <fullName evidence="1">Uncharacterized protein</fullName>
    </submittedName>
</protein>
<dbReference type="Ensembl" id="ENSSPUT00000018539.1">
    <property type="protein sequence ID" value="ENSSPUP00000017410.1"/>
    <property type="gene ID" value="ENSSPUG00000013458.1"/>
</dbReference>
<evidence type="ECO:0000313" key="1">
    <source>
        <dbReference type="Ensembl" id="ENSSPUP00000017410.1"/>
    </source>
</evidence>
<dbReference type="PANTHER" id="PTHR16071">
    <property type="entry name" value="CHROMOSOME 1 OPEN READING FRAME 112"/>
    <property type="match status" value="1"/>
</dbReference>
<organism evidence="1 2">
    <name type="scientific">Sphenodon punctatus</name>
    <name type="common">Tuatara</name>
    <name type="synonym">Hatteria punctata</name>
    <dbReference type="NCBI Taxonomy" id="8508"/>
    <lineage>
        <taxon>Eukaryota</taxon>
        <taxon>Metazoa</taxon>
        <taxon>Chordata</taxon>
        <taxon>Craniata</taxon>
        <taxon>Vertebrata</taxon>
        <taxon>Euteleostomi</taxon>
        <taxon>Lepidosauria</taxon>
        <taxon>Sphenodontia</taxon>
        <taxon>Sphenodontidae</taxon>
        <taxon>Sphenodon</taxon>
    </lineage>
</organism>
<dbReference type="GeneTree" id="ENSGT00390000004791"/>